<gene>
    <name evidence="3" type="ORF">WJX81_005930</name>
</gene>
<evidence type="ECO:0000313" key="3">
    <source>
        <dbReference type="EMBL" id="KAK9837141.1"/>
    </source>
</evidence>
<proteinExistence type="predicted"/>
<feature type="region of interest" description="Disordered" evidence="1">
    <location>
        <begin position="120"/>
        <end position="139"/>
    </location>
</feature>
<feature type="compositionally biased region" description="Polar residues" evidence="1">
    <location>
        <begin position="11"/>
        <end position="27"/>
    </location>
</feature>
<comment type="caution">
    <text evidence="3">The sequence shown here is derived from an EMBL/GenBank/DDBJ whole genome shotgun (WGS) entry which is preliminary data.</text>
</comment>
<accession>A0AAW1RUU7</accession>
<evidence type="ECO:0000256" key="1">
    <source>
        <dbReference type="SAM" id="MobiDB-lite"/>
    </source>
</evidence>
<dbReference type="EMBL" id="JALJOU010000023">
    <property type="protein sequence ID" value="KAK9837141.1"/>
    <property type="molecule type" value="Genomic_DNA"/>
</dbReference>
<reference evidence="3 4" key="1">
    <citation type="journal article" date="2024" name="Nat. Commun.">
        <title>Phylogenomics reveals the evolutionary origins of lichenization in chlorophyte algae.</title>
        <authorList>
            <person name="Puginier C."/>
            <person name="Libourel C."/>
            <person name="Otte J."/>
            <person name="Skaloud P."/>
            <person name="Haon M."/>
            <person name="Grisel S."/>
            <person name="Petersen M."/>
            <person name="Berrin J.G."/>
            <person name="Delaux P.M."/>
            <person name="Dal Grande F."/>
            <person name="Keller J."/>
        </authorList>
    </citation>
    <scope>NUCLEOTIDE SEQUENCE [LARGE SCALE GENOMIC DNA]</scope>
    <source>
        <strain evidence="3 4">SAG 245.80</strain>
    </source>
</reference>
<sequence length="522" mass="56575">MEQAPGLGQPAGSSELAQPNGASASQLRSHRSGQRLGHSPAASYISEIDYLDARSELGADEGGSPPGVSLAGSSPTAQRAAGDFARFVADERRRSAQGASCSHMPRASVLDRASLLFRRDSSRGRRQAGLEGPGKQVHAVEAPLEELDGEGAAQEAAPPDAVLEPEQTEAGLAKCLPSLPLFTTAGSGHRRFIRTLKPPAGSSFKRQQGHVGRADGIECWEEADACTFSVRGREYMQTRTKVPSAPAIYRLLGCDVYSFEFKINHIARHIRLPEPPELGAAALALPPERRLPPLLVINIQLPMYPTSLFGGACDGFGHSLVYYFGLPDGWEPLQVGNDAALGLLERFVHNAIEADGTPTRDRFKLVPRVANPEQWAADAPLSAAEYRLLQKYNDKPLLTRPQHKFFLAPDMSYMELDLDVHGYAYLARKAFQAFLPRLSTVIFENGFVIQGNREDELPEVILACARVSRIDFALVRPFPARLERTASSATRVLPQEGSPRLGADGLGSVRGSAREKPVMATT</sequence>
<feature type="region of interest" description="Disordered" evidence="1">
    <location>
        <begin position="489"/>
        <end position="522"/>
    </location>
</feature>
<organism evidence="3 4">
    <name type="scientific">Elliptochloris bilobata</name>
    <dbReference type="NCBI Taxonomy" id="381761"/>
    <lineage>
        <taxon>Eukaryota</taxon>
        <taxon>Viridiplantae</taxon>
        <taxon>Chlorophyta</taxon>
        <taxon>core chlorophytes</taxon>
        <taxon>Trebouxiophyceae</taxon>
        <taxon>Trebouxiophyceae incertae sedis</taxon>
        <taxon>Elliptochloris clade</taxon>
        <taxon>Elliptochloris</taxon>
    </lineage>
</organism>
<feature type="domain" description="Protein ENHANCED DISEASE RESISTANCE 2 C-terminal" evidence="2">
    <location>
        <begin position="220"/>
        <end position="471"/>
    </location>
</feature>
<protein>
    <recommendedName>
        <fullName evidence="2">Protein ENHANCED DISEASE RESISTANCE 2 C-terminal domain-containing protein</fullName>
    </recommendedName>
</protein>
<name>A0AAW1RUU7_9CHLO</name>
<evidence type="ECO:0000313" key="4">
    <source>
        <dbReference type="Proteomes" id="UP001445335"/>
    </source>
</evidence>
<dbReference type="AlphaFoldDB" id="A0AAW1RUU7"/>
<dbReference type="Pfam" id="PF07059">
    <property type="entry name" value="EDR2_C"/>
    <property type="match status" value="1"/>
</dbReference>
<feature type="region of interest" description="Disordered" evidence="1">
    <location>
        <begin position="1"/>
        <end position="41"/>
    </location>
</feature>
<feature type="compositionally biased region" description="Basic and acidic residues" evidence="1">
    <location>
        <begin position="512"/>
        <end position="522"/>
    </location>
</feature>
<dbReference type="PANTHER" id="PTHR31558:SF3">
    <property type="entry name" value="CW14 PROTEIN"/>
    <property type="match status" value="1"/>
</dbReference>
<dbReference type="PANTHER" id="PTHR31558">
    <property type="entry name" value="CW14 PROTEIN"/>
    <property type="match status" value="1"/>
</dbReference>
<dbReference type="InterPro" id="IPR009769">
    <property type="entry name" value="EDR2_C"/>
</dbReference>
<keyword evidence="4" id="KW-1185">Reference proteome</keyword>
<evidence type="ECO:0000259" key="2">
    <source>
        <dbReference type="Pfam" id="PF07059"/>
    </source>
</evidence>
<feature type="region of interest" description="Disordered" evidence="1">
    <location>
        <begin position="56"/>
        <end position="85"/>
    </location>
</feature>
<dbReference type="Proteomes" id="UP001445335">
    <property type="component" value="Unassembled WGS sequence"/>
</dbReference>